<evidence type="ECO:0000313" key="2">
    <source>
        <dbReference type="EMBL" id="CAC5402558.1"/>
    </source>
</evidence>
<sequence length="156" mass="18323">MIDENLKQKIDTVREEVKSDMIGMQNKIDELEKNCKNKTYRRKRKEDEEVTKNKMPTLLKDGLTLSDITLKSVCRKEGRGSYPVVVIVEIDNFDNKSKIMKNKRKLRANRVYENVYINSDQHVESRNIQASIRTVLKELGKDKDYKFVGTRLVKNK</sequence>
<proteinExistence type="predicted"/>
<evidence type="ECO:0000313" key="3">
    <source>
        <dbReference type="Proteomes" id="UP000507470"/>
    </source>
</evidence>
<reference evidence="2 3" key="1">
    <citation type="submission" date="2020-06" db="EMBL/GenBank/DDBJ databases">
        <authorList>
            <person name="Li R."/>
            <person name="Bekaert M."/>
        </authorList>
    </citation>
    <scope>NUCLEOTIDE SEQUENCE [LARGE SCALE GENOMIC DNA]</scope>
    <source>
        <strain evidence="3">wild</strain>
    </source>
</reference>
<keyword evidence="1" id="KW-0175">Coiled coil</keyword>
<protein>
    <submittedName>
        <fullName evidence="2">Uncharacterized protein</fullName>
    </submittedName>
</protein>
<name>A0A6J8D1G3_MYTCO</name>
<evidence type="ECO:0000256" key="1">
    <source>
        <dbReference type="SAM" id="Coils"/>
    </source>
</evidence>
<dbReference type="OrthoDB" id="6629108at2759"/>
<dbReference type="AlphaFoldDB" id="A0A6J8D1G3"/>
<keyword evidence="3" id="KW-1185">Reference proteome</keyword>
<accession>A0A6J8D1G3</accession>
<gene>
    <name evidence="2" type="ORF">MCOR_36493</name>
</gene>
<dbReference type="Proteomes" id="UP000507470">
    <property type="component" value="Unassembled WGS sequence"/>
</dbReference>
<organism evidence="2 3">
    <name type="scientific">Mytilus coruscus</name>
    <name type="common">Sea mussel</name>
    <dbReference type="NCBI Taxonomy" id="42192"/>
    <lineage>
        <taxon>Eukaryota</taxon>
        <taxon>Metazoa</taxon>
        <taxon>Spiralia</taxon>
        <taxon>Lophotrochozoa</taxon>
        <taxon>Mollusca</taxon>
        <taxon>Bivalvia</taxon>
        <taxon>Autobranchia</taxon>
        <taxon>Pteriomorphia</taxon>
        <taxon>Mytilida</taxon>
        <taxon>Mytiloidea</taxon>
        <taxon>Mytilidae</taxon>
        <taxon>Mytilinae</taxon>
        <taxon>Mytilus</taxon>
    </lineage>
</organism>
<feature type="coiled-coil region" evidence="1">
    <location>
        <begin position="14"/>
        <end position="48"/>
    </location>
</feature>
<dbReference type="EMBL" id="CACVKT020006523">
    <property type="protein sequence ID" value="CAC5402558.1"/>
    <property type="molecule type" value="Genomic_DNA"/>
</dbReference>